<keyword evidence="8" id="KW-0915">Sodium</keyword>
<evidence type="ECO:0000256" key="6">
    <source>
        <dbReference type="ARBA" id="ARBA00022847"/>
    </source>
</evidence>
<dbReference type="STRING" id="679901.Mzhil_1779"/>
<dbReference type="CDD" id="cd10322">
    <property type="entry name" value="SLC5sbd"/>
    <property type="match status" value="1"/>
</dbReference>
<keyword evidence="3" id="KW-0813">Transport</keyword>
<dbReference type="KEGG" id="mzh:Mzhil_1779"/>
<accession>F7XQL5</accession>
<reference evidence="14" key="1">
    <citation type="submission" date="2010-07" db="EMBL/GenBank/DDBJ databases">
        <title>The complete genome of Methanosalsum zhilinae DSM 4017.</title>
        <authorList>
            <consortium name="US DOE Joint Genome Institute (JGI-PGF)"/>
            <person name="Lucas S."/>
            <person name="Copeland A."/>
            <person name="Lapidus A."/>
            <person name="Glavina del Rio T."/>
            <person name="Dalin E."/>
            <person name="Tice H."/>
            <person name="Bruce D."/>
            <person name="Goodwin L."/>
            <person name="Pitluck S."/>
            <person name="Kyrpides N."/>
            <person name="Mavromatis K."/>
            <person name="Ovchinnikova G."/>
            <person name="Daligault H."/>
            <person name="Detter J.C."/>
            <person name="Han C."/>
            <person name="Tapia R."/>
            <person name="Larimer F."/>
            <person name="Land M."/>
            <person name="Hauser L."/>
            <person name="Markowitz V."/>
            <person name="Cheng J.-F."/>
            <person name="Hugenholtz P."/>
            <person name="Woyke T."/>
            <person name="Wu D."/>
            <person name="Spring S."/>
            <person name="Schueler E."/>
            <person name="Brambilla E."/>
            <person name="Klenk H.-P."/>
            <person name="Eisen J.A."/>
        </authorList>
    </citation>
    <scope>NUCLEOTIDE SEQUENCE</scope>
    <source>
        <strain evidence="14">DSM 4017</strain>
    </source>
</reference>
<dbReference type="GO" id="GO:0005886">
    <property type="term" value="C:plasma membrane"/>
    <property type="evidence" value="ECO:0007669"/>
    <property type="project" value="UniProtKB-SubCell"/>
</dbReference>
<dbReference type="InterPro" id="IPR001734">
    <property type="entry name" value="Na/solute_symporter"/>
</dbReference>
<evidence type="ECO:0000256" key="1">
    <source>
        <dbReference type="ARBA" id="ARBA00004651"/>
    </source>
</evidence>
<dbReference type="OrthoDB" id="9779at2157"/>
<feature type="transmembrane region" description="Helical" evidence="13">
    <location>
        <begin position="76"/>
        <end position="97"/>
    </location>
</feature>
<protein>
    <submittedName>
        <fullName evidence="14">Na+/solute symporter</fullName>
    </submittedName>
</protein>
<keyword evidence="10 13" id="KW-0472">Membrane</keyword>
<evidence type="ECO:0000256" key="3">
    <source>
        <dbReference type="ARBA" id="ARBA00022448"/>
    </source>
</evidence>
<feature type="transmembrane region" description="Helical" evidence="13">
    <location>
        <begin position="269"/>
        <end position="295"/>
    </location>
</feature>
<dbReference type="Pfam" id="PF00474">
    <property type="entry name" value="SSF"/>
    <property type="match status" value="1"/>
</dbReference>
<dbReference type="PANTHER" id="PTHR48086:SF3">
    <property type="entry name" value="SODIUM_PROLINE SYMPORTER"/>
    <property type="match status" value="1"/>
</dbReference>
<dbReference type="Proteomes" id="UP000006622">
    <property type="component" value="Chromosome"/>
</dbReference>
<evidence type="ECO:0000256" key="8">
    <source>
        <dbReference type="ARBA" id="ARBA00023053"/>
    </source>
</evidence>
<name>F7XQL5_METZD</name>
<feature type="transmembrane region" description="Helical" evidence="13">
    <location>
        <begin position="400"/>
        <end position="422"/>
    </location>
</feature>
<evidence type="ECO:0000256" key="9">
    <source>
        <dbReference type="ARBA" id="ARBA00023065"/>
    </source>
</evidence>
<evidence type="ECO:0000256" key="11">
    <source>
        <dbReference type="ARBA" id="ARBA00023201"/>
    </source>
</evidence>
<gene>
    <name evidence="14" type="ordered locus">Mzhil_1779</name>
</gene>
<evidence type="ECO:0000256" key="13">
    <source>
        <dbReference type="SAM" id="Phobius"/>
    </source>
</evidence>
<dbReference type="EMBL" id="CP002101">
    <property type="protein sequence ID" value="AEH61614.1"/>
    <property type="molecule type" value="Genomic_DNA"/>
</dbReference>
<evidence type="ECO:0000313" key="14">
    <source>
        <dbReference type="EMBL" id="AEH61614.1"/>
    </source>
</evidence>
<dbReference type="Gene3D" id="1.20.1730.10">
    <property type="entry name" value="Sodium/glucose cotransporter"/>
    <property type="match status" value="1"/>
</dbReference>
<keyword evidence="6" id="KW-0769">Symport</keyword>
<feature type="transmembrane region" description="Helical" evidence="13">
    <location>
        <begin position="374"/>
        <end position="394"/>
    </location>
</feature>
<feature type="transmembrane region" description="Helical" evidence="13">
    <location>
        <begin position="230"/>
        <end position="249"/>
    </location>
</feature>
<dbReference type="GO" id="GO:0006814">
    <property type="term" value="P:sodium ion transport"/>
    <property type="evidence" value="ECO:0007669"/>
    <property type="project" value="UniProtKB-KW"/>
</dbReference>
<evidence type="ECO:0000313" key="15">
    <source>
        <dbReference type="Proteomes" id="UP000006622"/>
    </source>
</evidence>
<evidence type="ECO:0000256" key="5">
    <source>
        <dbReference type="ARBA" id="ARBA00022692"/>
    </source>
</evidence>
<dbReference type="InterPro" id="IPR038377">
    <property type="entry name" value="Na/Glc_symporter_sf"/>
</dbReference>
<feature type="transmembrane region" description="Helical" evidence="13">
    <location>
        <begin position="181"/>
        <end position="201"/>
    </location>
</feature>
<feature type="transmembrane region" description="Helical" evidence="13">
    <location>
        <begin position="147"/>
        <end position="169"/>
    </location>
</feature>
<feature type="transmembrane region" description="Helical" evidence="13">
    <location>
        <begin position="429"/>
        <end position="447"/>
    </location>
</feature>
<evidence type="ECO:0000256" key="4">
    <source>
        <dbReference type="ARBA" id="ARBA00022475"/>
    </source>
</evidence>
<feature type="transmembrane region" description="Helical" evidence="13">
    <location>
        <begin position="467"/>
        <end position="488"/>
    </location>
</feature>
<dbReference type="AlphaFoldDB" id="F7XQL5"/>
<keyword evidence="5 13" id="KW-0812">Transmembrane</keyword>
<feature type="transmembrane region" description="Helical" evidence="13">
    <location>
        <begin position="117"/>
        <end position="135"/>
    </location>
</feature>
<keyword evidence="9" id="KW-0406">Ion transport</keyword>
<sequence>MESYQIFLILLSAYILILISIGLYFTKRQRSLTDFWLAGRDVHAVGIGFSAAASWLTAGAILSVIGFYMLLGMGSVWGFVAPNILALLIIAVFVSKIKSLPSITQPELLEHRYSSKIRAPIAIIITIVMILFAVADIKGFALVLEVLFGLSPVYAALIVALAVSAYVTLGGLHAVVWTDALQFMFLSTFVILMAVIITGAANGAETLFDVSALSLSHAAGSVSSDWWNPFSIGLPMVLIFVLAIIPGWITEQDPWQKIWAAKDARSAKIGMVSGSLLVAIVFGACAFIALGLNSIYPSIAELGYPAGMAQAEPALLEFISGIFSPFVIALAAIGLAAAAMSCADTFATSGASCLSRDIYQRFIKPDATMKEMMVINRMSVLLIVIAATITSFFIESIIHAIHIATFIASASYFFPLMGGIYWKRATTEGAIAGIIIGATLQIGFTILDSIKEPVMGVPYLEAIHPALMGHGVILSMALSGTAFFLVSIMTKPSDNVNLAPFFKEAAQELVREEVRSVDESSTEYNDYLKLLREKRVGERAHMDLEITTSATVNWTRFSDELKSAHPVWVTPGGSDSIYRLINSDMLACIKVTRGNTQKEIWFASEPPVELIDSQRKEIYIAFREVQEALHEMGVIVDLKKAE</sequence>
<keyword evidence="4" id="KW-1003">Cell membrane</keyword>
<evidence type="ECO:0000256" key="10">
    <source>
        <dbReference type="ARBA" id="ARBA00023136"/>
    </source>
</evidence>
<feature type="transmembrane region" description="Helical" evidence="13">
    <location>
        <begin position="315"/>
        <end position="339"/>
    </location>
</feature>
<organism evidence="14 15">
    <name type="scientific">Methanosalsum zhilinae (strain DSM 4017 / NBRC 107636 / OCM 62 / WeN5)</name>
    <name type="common">Methanohalophilus zhilinae</name>
    <dbReference type="NCBI Taxonomy" id="679901"/>
    <lineage>
        <taxon>Archaea</taxon>
        <taxon>Methanobacteriati</taxon>
        <taxon>Methanobacteriota</taxon>
        <taxon>Stenosarchaea group</taxon>
        <taxon>Methanomicrobia</taxon>
        <taxon>Methanosarcinales</taxon>
        <taxon>Methanosarcinaceae</taxon>
        <taxon>Methanosalsum</taxon>
    </lineage>
</organism>
<dbReference type="InterPro" id="IPR050277">
    <property type="entry name" value="Sodium:Solute_Symporter"/>
</dbReference>
<dbReference type="GeneID" id="10823420"/>
<feature type="transmembrane region" description="Helical" evidence="13">
    <location>
        <begin position="6"/>
        <end position="26"/>
    </location>
</feature>
<proteinExistence type="inferred from homology"/>
<dbReference type="PANTHER" id="PTHR48086">
    <property type="entry name" value="SODIUM/PROLINE SYMPORTER-RELATED"/>
    <property type="match status" value="1"/>
</dbReference>
<dbReference type="HOGENOM" id="CLU_424317_0_0_2"/>
<dbReference type="RefSeq" id="WP_013899050.1">
    <property type="nucleotide sequence ID" value="NC_015676.1"/>
</dbReference>
<comment type="similarity">
    <text evidence="2 12">Belongs to the sodium:solute symporter (SSF) (TC 2.A.21) family.</text>
</comment>
<feature type="transmembrane region" description="Helical" evidence="13">
    <location>
        <begin position="47"/>
        <end position="70"/>
    </location>
</feature>
<keyword evidence="7 13" id="KW-1133">Transmembrane helix</keyword>
<dbReference type="GO" id="GO:0015293">
    <property type="term" value="F:symporter activity"/>
    <property type="evidence" value="ECO:0007669"/>
    <property type="project" value="UniProtKB-KW"/>
</dbReference>
<keyword evidence="15" id="KW-1185">Reference proteome</keyword>
<evidence type="ECO:0000256" key="12">
    <source>
        <dbReference type="RuleBase" id="RU362091"/>
    </source>
</evidence>
<evidence type="ECO:0000256" key="2">
    <source>
        <dbReference type="ARBA" id="ARBA00006434"/>
    </source>
</evidence>
<dbReference type="PROSITE" id="PS50283">
    <property type="entry name" value="NA_SOLUT_SYMP_3"/>
    <property type="match status" value="1"/>
</dbReference>
<comment type="subcellular location">
    <subcellularLocation>
        <location evidence="1">Cell membrane</location>
        <topology evidence="1">Multi-pass membrane protein</topology>
    </subcellularLocation>
</comment>
<keyword evidence="11" id="KW-0739">Sodium transport</keyword>
<evidence type="ECO:0000256" key="7">
    <source>
        <dbReference type="ARBA" id="ARBA00022989"/>
    </source>
</evidence>